<organism evidence="2 3">
    <name type="scientific">[Eubacterium] siraeum DSM 15702</name>
    <dbReference type="NCBI Taxonomy" id="428128"/>
    <lineage>
        <taxon>Bacteria</taxon>
        <taxon>Bacillati</taxon>
        <taxon>Bacillota</taxon>
        <taxon>Clostridia</taxon>
        <taxon>Eubacteriales</taxon>
        <taxon>Oscillospiraceae</taxon>
        <taxon>Oscillospiraceae incertae sedis</taxon>
    </lineage>
</organism>
<sequence length="303" mass="33909">MKAAIYFNELQPLLYGYYICKGVIFLHRKISVAVFTVLTAMFMCGCTSDKNTVGQSAGHNNRGGRTPAETAFLTDGKEKVCYGQGYETDSDNRPVGAIQAQEKYGSYGGRFIFGKDDKTIRLTFDEGYENGCTGKILDILKEKKVTATFYVTLDYVKSSPELVQRMINEGHEVGNHSCTHPSLPDISDDMVFEEIHGLETYISDNFGGYKTVTMRPPRGEFSVRTLRIAKNMGYDTVLWSFAYNDWNTDAQPDRDTAYRRITSATHNGAVYLLHAVSETNTAILPDVIDYWLDNGYTVKSISG</sequence>
<dbReference type="InterPro" id="IPR002509">
    <property type="entry name" value="NODB_dom"/>
</dbReference>
<evidence type="ECO:0000313" key="3">
    <source>
        <dbReference type="Proteomes" id="UP000005326"/>
    </source>
</evidence>
<evidence type="ECO:0000313" key="2">
    <source>
        <dbReference type="EMBL" id="EDS01680.1"/>
    </source>
</evidence>
<feature type="domain" description="NodB homology" evidence="1">
    <location>
        <begin position="118"/>
        <end position="299"/>
    </location>
</feature>
<keyword evidence="3" id="KW-1185">Reference proteome</keyword>
<comment type="caution">
    <text evidence="2">The sequence shown here is derived from an EMBL/GenBank/DDBJ whole genome shotgun (WGS) entry which is preliminary data.</text>
</comment>
<dbReference type="EMBL" id="ABCA03000033">
    <property type="protein sequence ID" value="EDS01680.1"/>
    <property type="molecule type" value="Genomic_DNA"/>
</dbReference>
<dbReference type="PROSITE" id="PS51677">
    <property type="entry name" value="NODB"/>
    <property type="match status" value="1"/>
</dbReference>
<gene>
    <name evidence="2" type="ORF">EUBSIR_00478</name>
</gene>
<dbReference type="InterPro" id="IPR011330">
    <property type="entry name" value="Glyco_hydro/deAcase_b/a-brl"/>
</dbReference>
<dbReference type="GO" id="GO:0016020">
    <property type="term" value="C:membrane"/>
    <property type="evidence" value="ECO:0007669"/>
    <property type="project" value="TreeGrafter"/>
</dbReference>
<dbReference type="Gene3D" id="3.20.20.370">
    <property type="entry name" value="Glycoside hydrolase/deacetylase"/>
    <property type="match status" value="1"/>
</dbReference>
<reference evidence="2" key="2">
    <citation type="submission" date="2014-06" db="EMBL/GenBank/DDBJ databases">
        <title>Draft genome sequence of Eubacterium siraeum (DSM 15702).</title>
        <authorList>
            <person name="Sudarsanam P."/>
            <person name="Ley R."/>
            <person name="Guruge J."/>
            <person name="Turnbaugh P.J."/>
            <person name="Mahowald M."/>
            <person name="Liep D."/>
            <person name="Gordon J."/>
        </authorList>
    </citation>
    <scope>NUCLEOTIDE SEQUENCE</scope>
    <source>
        <strain evidence="2">DSM 15702</strain>
    </source>
</reference>
<dbReference type="AlphaFoldDB" id="B0MKY7"/>
<dbReference type="PANTHER" id="PTHR10587">
    <property type="entry name" value="GLYCOSYL TRANSFERASE-RELATED"/>
    <property type="match status" value="1"/>
</dbReference>
<dbReference type="PANTHER" id="PTHR10587:SF78">
    <property type="entry name" value="PEPTIDOGLYCAN-N-ACETYLMURAMIC ACID DEACETYLASE PDAA"/>
    <property type="match status" value="1"/>
</dbReference>
<dbReference type="GO" id="GO:0016810">
    <property type="term" value="F:hydrolase activity, acting on carbon-nitrogen (but not peptide) bonds"/>
    <property type="evidence" value="ECO:0007669"/>
    <property type="project" value="InterPro"/>
</dbReference>
<dbReference type="Pfam" id="PF01522">
    <property type="entry name" value="Polysacc_deac_1"/>
    <property type="match status" value="1"/>
</dbReference>
<accession>B0MKY7</accession>
<dbReference type="GO" id="GO:0005975">
    <property type="term" value="P:carbohydrate metabolic process"/>
    <property type="evidence" value="ECO:0007669"/>
    <property type="project" value="InterPro"/>
</dbReference>
<dbReference type="InterPro" id="IPR050248">
    <property type="entry name" value="Polysacc_deacetylase_ArnD"/>
</dbReference>
<dbReference type="InterPro" id="IPR014235">
    <property type="entry name" value="Spore_PdaA"/>
</dbReference>
<name>B0MKY7_9FIRM</name>
<dbReference type="SUPFAM" id="SSF88713">
    <property type="entry name" value="Glycoside hydrolase/deacetylase"/>
    <property type="match status" value="1"/>
</dbReference>
<dbReference type="Proteomes" id="UP000005326">
    <property type="component" value="Unassembled WGS sequence"/>
</dbReference>
<proteinExistence type="predicted"/>
<dbReference type="CDD" id="cd10948">
    <property type="entry name" value="CE4_BsPdaA_like"/>
    <property type="match status" value="1"/>
</dbReference>
<protein>
    <submittedName>
        <fullName evidence="2">Delta-lactam-biosynthetic de-N-acetylase</fullName>
    </submittedName>
</protein>
<reference evidence="2" key="1">
    <citation type="submission" date="2007-10" db="EMBL/GenBank/DDBJ databases">
        <authorList>
            <person name="Fulton L."/>
            <person name="Clifton S."/>
            <person name="Fulton B."/>
            <person name="Xu J."/>
            <person name="Minx P."/>
            <person name="Pepin K.H."/>
            <person name="Johnson M."/>
            <person name="Thiruvilangam P."/>
            <person name="Bhonagiri V."/>
            <person name="Nash W.E."/>
            <person name="Mardis E.R."/>
            <person name="Wilson R.K."/>
        </authorList>
    </citation>
    <scope>NUCLEOTIDE SEQUENCE [LARGE SCALE GENOMIC DNA]</scope>
    <source>
        <strain evidence="2">DSM 15702</strain>
    </source>
</reference>
<evidence type="ECO:0000259" key="1">
    <source>
        <dbReference type="PROSITE" id="PS51677"/>
    </source>
</evidence>